<gene>
    <name evidence="8" type="ORF">BXYJ_LOCUS15869</name>
</gene>
<evidence type="ECO:0000256" key="4">
    <source>
        <dbReference type="ARBA" id="ARBA00022801"/>
    </source>
</evidence>
<evidence type="ECO:0000313" key="11">
    <source>
        <dbReference type="Proteomes" id="UP000659654"/>
    </source>
</evidence>
<dbReference type="Proteomes" id="UP000582659">
    <property type="component" value="Unassembled WGS sequence"/>
</dbReference>
<evidence type="ECO:0000256" key="6">
    <source>
        <dbReference type="SAM" id="SignalP"/>
    </source>
</evidence>
<dbReference type="PROSITE" id="PS00523">
    <property type="entry name" value="SULFATASE_1"/>
    <property type="match status" value="1"/>
</dbReference>
<comment type="cofactor">
    <cofactor evidence="1">
        <name>Ca(2+)</name>
        <dbReference type="ChEBI" id="CHEBI:29108"/>
    </cofactor>
</comment>
<evidence type="ECO:0000313" key="10">
    <source>
        <dbReference type="Proteomes" id="UP000095284"/>
    </source>
</evidence>
<dbReference type="OrthoDB" id="96314at2759"/>
<feature type="signal peptide" evidence="6">
    <location>
        <begin position="1"/>
        <end position="17"/>
    </location>
</feature>
<comment type="similarity">
    <text evidence="2">Belongs to the sulfatase family.</text>
</comment>
<dbReference type="WBParaSite" id="BXY_0655300.1">
    <property type="protein sequence ID" value="BXY_0655300.1"/>
    <property type="gene ID" value="BXY_0655300"/>
</dbReference>
<dbReference type="GO" id="GO:0008449">
    <property type="term" value="F:N-acetylglucosamine-6-sulfatase activity"/>
    <property type="evidence" value="ECO:0007669"/>
    <property type="project" value="TreeGrafter"/>
</dbReference>
<dbReference type="Pfam" id="PF00884">
    <property type="entry name" value="Sulfatase"/>
    <property type="match status" value="1"/>
</dbReference>
<dbReference type="AlphaFoldDB" id="A0A1I7S0M9"/>
<dbReference type="CDD" id="cd16147">
    <property type="entry name" value="G6S"/>
    <property type="match status" value="1"/>
</dbReference>
<accession>A0A1I7S0M9</accession>
<dbReference type="InterPro" id="IPR017850">
    <property type="entry name" value="Alkaline_phosphatase_core_sf"/>
</dbReference>
<keyword evidence="5" id="KW-0325">Glycoprotein</keyword>
<dbReference type="SMR" id="A0A1I7S0M9"/>
<organism evidence="10 12">
    <name type="scientific">Bursaphelenchus xylophilus</name>
    <name type="common">Pinewood nematode worm</name>
    <name type="synonym">Aphelenchoides xylophilus</name>
    <dbReference type="NCBI Taxonomy" id="6326"/>
    <lineage>
        <taxon>Eukaryota</taxon>
        <taxon>Metazoa</taxon>
        <taxon>Ecdysozoa</taxon>
        <taxon>Nematoda</taxon>
        <taxon>Chromadorea</taxon>
        <taxon>Rhabditida</taxon>
        <taxon>Tylenchina</taxon>
        <taxon>Tylenchomorpha</taxon>
        <taxon>Aphelenchoidea</taxon>
        <taxon>Aphelenchoididae</taxon>
        <taxon>Bursaphelenchus</taxon>
    </lineage>
</organism>
<keyword evidence="3 6" id="KW-0732">Signal</keyword>
<evidence type="ECO:0000259" key="7">
    <source>
        <dbReference type="Pfam" id="PF00884"/>
    </source>
</evidence>
<feature type="chain" id="PRO_5035399646" evidence="6">
    <location>
        <begin position="18"/>
        <end position="772"/>
    </location>
</feature>
<dbReference type="PANTHER" id="PTHR43108">
    <property type="entry name" value="N-ACETYLGLUCOSAMINE-6-SULFATASE FAMILY MEMBER"/>
    <property type="match status" value="1"/>
</dbReference>
<keyword evidence="11" id="KW-1185">Reference proteome</keyword>
<dbReference type="InterPro" id="IPR024607">
    <property type="entry name" value="Sulfatase_CS"/>
</dbReference>
<dbReference type="Proteomes" id="UP000095284">
    <property type="component" value="Unplaced"/>
</dbReference>
<dbReference type="PANTHER" id="PTHR43108:SF16">
    <property type="entry name" value="EXTRACELLULAR SULFATASE SULF-1 HOMOLOG"/>
    <property type="match status" value="1"/>
</dbReference>
<evidence type="ECO:0000256" key="1">
    <source>
        <dbReference type="ARBA" id="ARBA00001913"/>
    </source>
</evidence>
<keyword evidence="4" id="KW-0378">Hydrolase</keyword>
<dbReference type="GO" id="GO:0005539">
    <property type="term" value="F:glycosaminoglycan binding"/>
    <property type="evidence" value="ECO:0007669"/>
    <property type="project" value="TreeGrafter"/>
</dbReference>
<sequence length="772" mass="90550">MSLLPFIWLFLPNVVRSILENSVENGVVSTPKPNIILFIADDQDSLLGSMEFMPKTLKFMRKRGAEFENAFVSTPMCCPSRTSILTGLYAHNHNVMTNNLNCAGAEWRDKFEKETFAVYLRDVGYQTAYFGKYLNEYDGSYVPPGWDEWAGLIRNSRFYNYTVNRNNVKEKHGFDYYDDYFTDLVTNSTTDFLEKRILQEQTKPFLIVVSYPAPHGPEDPAPQYAKMFENVDTHRTAAWNYAPNPDKQWILQRTGKMESTHVFFTDLLHRRRLQTLQSVDDSVQRIMNFLRATNQLQNTFTMYTSDHGYHLGQFGLIKGKSMPYEFDIKVPFFIRGPGIHKGIIKREPILNIDIAPTILHIAGIDIPEKMNGESILKAFEAEFKWRQTVLIERGKMPRLKKVGERFRKQKEHFNKYLIISRQCSKAKYSAPCKARQDWACVKNPLNRWRIIKCRQREDDEKCQCRGKRDIPVFGEDSKDQLDRWEDEFLAESFDEILAESGEWFQGTLQVDDEARNRMKREINEIRLEVVDEHVDENSGQEDKLCAFKSKKWCSLPANITRRQWDRRKYRVDLKIQKLKDRILAIKDIRKALRQSKPEEDSKGMSDVNAEEKCDCEQTRMKHRFKNPFFAANNRTLKNCTLPQMNCFEHSDSHWKTEPKWPSELGSFCFCQNSNNNTYWCLRTVNETHNFLYCEFVTGFLSFYDFNVDPNQLTNAIFELENHRLSQLNDQLLNLKSCSNQEECENYSAADWDQRIKPLESPNPSNNSEMKSV</sequence>
<dbReference type="EMBL" id="CAJFDI010000006">
    <property type="protein sequence ID" value="CAD5235778.1"/>
    <property type="molecule type" value="Genomic_DNA"/>
</dbReference>
<reference evidence="12" key="1">
    <citation type="submission" date="2016-11" db="UniProtKB">
        <authorList>
            <consortium name="WormBaseParasite"/>
        </authorList>
    </citation>
    <scope>IDENTIFICATION</scope>
</reference>
<proteinExistence type="inferred from homology"/>
<name>A0A1I7S0M9_BURXY</name>
<evidence type="ECO:0000256" key="2">
    <source>
        <dbReference type="ARBA" id="ARBA00008779"/>
    </source>
</evidence>
<evidence type="ECO:0000256" key="5">
    <source>
        <dbReference type="ARBA" id="ARBA00023180"/>
    </source>
</evidence>
<feature type="domain" description="Sulfatase N-terminal" evidence="7">
    <location>
        <begin position="33"/>
        <end position="364"/>
    </location>
</feature>
<dbReference type="EMBL" id="CAJFCV020000006">
    <property type="protein sequence ID" value="CAG9132360.1"/>
    <property type="molecule type" value="Genomic_DNA"/>
</dbReference>
<evidence type="ECO:0000313" key="8">
    <source>
        <dbReference type="EMBL" id="CAD5235778.1"/>
    </source>
</evidence>
<evidence type="ECO:0000313" key="12">
    <source>
        <dbReference type="WBParaSite" id="BXY_0655300.1"/>
    </source>
</evidence>
<dbReference type="Proteomes" id="UP000659654">
    <property type="component" value="Unassembled WGS sequence"/>
</dbReference>
<protein>
    <submittedName>
        <fullName evidence="8">(pine wood nematode) hypothetical protein</fullName>
    </submittedName>
    <submittedName>
        <fullName evidence="12">Sulfatase domain-containing protein</fullName>
    </submittedName>
</protein>
<dbReference type="Gene3D" id="3.40.720.10">
    <property type="entry name" value="Alkaline Phosphatase, subunit A"/>
    <property type="match status" value="1"/>
</dbReference>
<evidence type="ECO:0000256" key="3">
    <source>
        <dbReference type="ARBA" id="ARBA00022729"/>
    </source>
</evidence>
<dbReference type="InterPro" id="IPR000917">
    <property type="entry name" value="Sulfatase_N"/>
</dbReference>
<reference evidence="9" key="2">
    <citation type="submission" date="2020-08" db="EMBL/GenBank/DDBJ databases">
        <authorList>
            <person name="Kikuchi T."/>
        </authorList>
    </citation>
    <scope>NUCLEOTIDE SEQUENCE</scope>
    <source>
        <strain evidence="8">Ka4C1</strain>
    </source>
</reference>
<evidence type="ECO:0000313" key="9">
    <source>
        <dbReference type="EMBL" id="CAG9132360.1"/>
    </source>
</evidence>
<dbReference type="eggNOG" id="KOG3731">
    <property type="taxonomic scope" value="Eukaryota"/>
</dbReference>
<dbReference type="SUPFAM" id="SSF53649">
    <property type="entry name" value="Alkaline phosphatase-like"/>
    <property type="match status" value="1"/>
</dbReference>